<dbReference type="PANTHER" id="PTHR30244">
    <property type="entry name" value="TRANSAMINASE"/>
    <property type="match status" value="1"/>
</dbReference>
<feature type="active site" description="Proton acceptor" evidence="3">
    <location>
        <position position="189"/>
    </location>
</feature>
<dbReference type="InterPro" id="IPR015424">
    <property type="entry name" value="PyrdxlP-dep_Trfase"/>
</dbReference>
<keyword evidence="1 4" id="KW-0663">Pyridoxal phosphate</keyword>
<evidence type="ECO:0000256" key="3">
    <source>
        <dbReference type="PIRSR" id="PIRSR000390-1"/>
    </source>
</evidence>
<dbReference type="GO" id="GO:0008483">
    <property type="term" value="F:transaminase activity"/>
    <property type="evidence" value="ECO:0007669"/>
    <property type="project" value="TreeGrafter"/>
</dbReference>
<dbReference type="RefSeq" id="WP_106292271.1">
    <property type="nucleotide sequence ID" value="NZ_PVTH01000003.1"/>
</dbReference>
<protein>
    <submittedName>
        <fullName evidence="6">dTDP-4-amino-4,6-dideoxygalactose transaminase</fullName>
    </submittedName>
</protein>
<dbReference type="PANTHER" id="PTHR30244:SF36">
    <property type="entry name" value="3-OXO-GLUCOSE-6-PHOSPHATE:GLUTAMATE AMINOTRANSFERASE"/>
    <property type="match status" value="1"/>
</dbReference>
<dbReference type="OrthoDB" id="9804264at2"/>
<evidence type="ECO:0000313" key="7">
    <source>
        <dbReference type="Proteomes" id="UP000238034"/>
    </source>
</evidence>
<comment type="similarity">
    <text evidence="2 5">Belongs to the DegT/DnrJ/EryC1 family.</text>
</comment>
<proteinExistence type="inferred from homology"/>
<name>A0A2T0U6Y1_9SPHI</name>
<dbReference type="AlphaFoldDB" id="A0A2T0U6Y1"/>
<dbReference type="EMBL" id="PVTH01000003">
    <property type="protein sequence ID" value="PRY53670.1"/>
    <property type="molecule type" value="Genomic_DNA"/>
</dbReference>
<reference evidence="6 7" key="1">
    <citation type="submission" date="2018-03" db="EMBL/GenBank/DDBJ databases">
        <title>Genomic Encyclopedia of Type Strains, Phase III (KMG-III): the genomes of soil and plant-associated and newly described type strains.</title>
        <authorList>
            <person name="Whitman W."/>
        </authorList>
    </citation>
    <scope>NUCLEOTIDE SEQUENCE [LARGE SCALE GENOMIC DNA]</scope>
    <source>
        <strain evidence="6 7">CGMCC 1.9313</strain>
    </source>
</reference>
<evidence type="ECO:0000256" key="1">
    <source>
        <dbReference type="ARBA" id="ARBA00022898"/>
    </source>
</evidence>
<dbReference type="Pfam" id="PF01041">
    <property type="entry name" value="DegT_DnrJ_EryC1"/>
    <property type="match status" value="1"/>
</dbReference>
<dbReference type="InterPro" id="IPR015421">
    <property type="entry name" value="PyrdxlP-dep_Trfase_major"/>
</dbReference>
<dbReference type="SUPFAM" id="SSF53383">
    <property type="entry name" value="PLP-dependent transferases"/>
    <property type="match status" value="1"/>
</dbReference>
<dbReference type="InterPro" id="IPR015422">
    <property type="entry name" value="PyrdxlP-dep_Trfase_small"/>
</dbReference>
<dbReference type="CDD" id="cd00616">
    <property type="entry name" value="AHBA_syn"/>
    <property type="match status" value="1"/>
</dbReference>
<dbReference type="InterPro" id="IPR000653">
    <property type="entry name" value="DegT/StrS_aminotransferase"/>
</dbReference>
<dbReference type="Proteomes" id="UP000238034">
    <property type="component" value="Unassembled WGS sequence"/>
</dbReference>
<dbReference type="GO" id="GO:0000271">
    <property type="term" value="P:polysaccharide biosynthetic process"/>
    <property type="evidence" value="ECO:0007669"/>
    <property type="project" value="TreeGrafter"/>
</dbReference>
<dbReference type="GO" id="GO:0030170">
    <property type="term" value="F:pyridoxal phosphate binding"/>
    <property type="evidence" value="ECO:0007669"/>
    <property type="project" value="TreeGrafter"/>
</dbReference>
<keyword evidence="7" id="KW-1185">Reference proteome</keyword>
<feature type="modified residue" description="N6-(pyridoxal phosphate)lysine" evidence="4">
    <location>
        <position position="189"/>
    </location>
</feature>
<evidence type="ECO:0000313" key="6">
    <source>
        <dbReference type="EMBL" id="PRY53670.1"/>
    </source>
</evidence>
<dbReference type="PIRSF" id="PIRSF000390">
    <property type="entry name" value="PLP_StrS"/>
    <property type="match status" value="1"/>
</dbReference>
<comment type="caution">
    <text evidence="6">The sequence shown here is derived from an EMBL/GenBank/DDBJ whole genome shotgun (WGS) entry which is preliminary data.</text>
</comment>
<dbReference type="Gene3D" id="3.40.640.10">
    <property type="entry name" value="Type I PLP-dependent aspartate aminotransferase-like (Major domain)"/>
    <property type="match status" value="1"/>
</dbReference>
<evidence type="ECO:0000256" key="5">
    <source>
        <dbReference type="RuleBase" id="RU004508"/>
    </source>
</evidence>
<evidence type="ECO:0000256" key="4">
    <source>
        <dbReference type="PIRSR" id="PIRSR000390-2"/>
    </source>
</evidence>
<gene>
    <name evidence="6" type="ORF">B0I27_103140</name>
</gene>
<organism evidence="6 7">
    <name type="scientific">Arcticibacter pallidicorallinus</name>
    <dbReference type="NCBI Taxonomy" id="1259464"/>
    <lineage>
        <taxon>Bacteria</taxon>
        <taxon>Pseudomonadati</taxon>
        <taxon>Bacteroidota</taxon>
        <taxon>Sphingobacteriia</taxon>
        <taxon>Sphingobacteriales</taxon>
        <taxon>Sphingobacteriaceae</taxon>
        <taxon>Arcticibacter</taxon>
    </lineage>
</organism>
<dbReference type="Gene3D" id="3.90.1150.10">
    <property type="entry name" value="Aspartate Aminotransferase, domain 1"/>
    <property type="match status" value="1"/>
</dbReference>
<sequence length="368" mass="41686">MIKFLDLQVITQQYEEEIKEAINRVVDSGWYLQGTENLQFENNYGRYIGTRFTVGVANGLDALRLILRAYIELGIMQEGDEIIVPANTYIASILAITDNRLKPILVEPSLETLQIDDSLIENAVTSRTKGIMLVHLYGQCAYTDKIEEICTKFALKLIEDNAQAHGCEFNGRLTGSLGHAAGHSFYPGKNLGAFGDGGAVTTNDEELAMMVRTLANYGSSKKYVFEYRGLNSRLDEIQAAVLDVKLRYLNADTKKRKAVARYYVENIRNPGIKVPTIKDWASHVFHLFPVFTPSRDELQTYLTENGIQTIIHYPIPPHKQGCYNSTFIGQYPITEKIHNEELSLPISPVLREEDYIRVVDILNNWRID</sequence>
<accession>A0A2T0U6Y1</accession>
<evidence type="ECO:0000256" key="2">
    <source>
        <dbReference type="ARBA" id="ARBA00037999"/>
    </source>
</evidence>